<protein>
    <submittedName>
        <fullName evidence="5">NB-ARC domain-containing protein</fullName>
    </submittedName>
</protein>
<dbReference type="Gene3D" id="3.40.50.300">
    <property type="entry name" value="P-loop containing nucleotide triphosphate hydrolases"/>
    <property type="match status" value="1"/>
</dbReference>
<name>A0ABV6JN48_9BACL</name>
<reference evidence="5 6" key="1">
    <citation type="submission" date="2024-09" db="EMBL/GenBank/DDBJ databases">
        <authorList>
            <person name="Sun Q."/>
            <person name="Mori K."/>
        </authorList>
    </citation>
    <scope>NUCLEOTIDE SEQUENCE [LARGE SCALE GENOMIC DNA]</scope>
    <source>
        <strain evidence="5 6">CCM 4839</strain>
    </source>
</reference>
<feature type="domain" description="NB-ARC" evidence="4">
    <location>
        <begin position="201"/>
        <end position="372"/>
    </location>
</feature>
<dbReference type="SMART" id="SM00028">
    <property type="entry name" value="TPR"/>
    <property type="match status" value="4"/>
</dbReference>
<gene>
    <name evidence="5" type="ORF">ACFFJ8_33340</name>
</gene>
<dbReference type="PANTHER" id="PTHR10271:SF0">
    <property type="entry name" value="INTERFERON-INDUCED PROTEIN WITH TETRATRICOPEPTIDE REPEATS 5"/>
    <property type="match status" value="1"/>
</dbReference>
<keyword evidence="2 3" id="KW-0802">TPR repeat</keyword>
<keyword evidence="1" id="KW-0677">Repeat</keyword>
<dbReference type="InterPro" id="IPR019734">
    <property type="entry name" value="TPR_rpt"/>
</dbReference>
<dbReference type="SUPFAM" id="SSF48452">
    <property type="entry name" value="TPR-like"/>
    <property type="match status" value="2"/>
</dbReference>
<dbReference type="InterPro" id="IPR002182">
    <property type="entry name" value="NB-ARC"/>
</dbReference>
<dbReference type="PROSITE" id="PS50005">
    <property type="entry name" value="TPR"/>
    <property type="match status" value="1"/>
</dbReference>
<feature type="repeat" description="TPR" evidence="3">
    <location>
        <begin position="767"/>
        <end position="800"/>
    </location>
</feature>
<evidence type="ECO:0000256" key="1">
    <source>
        <dbReference type="ARBA" id="ARBA00022737"/>
    </source>
</evidence>
<accession>A0ABV6JN48</accession>
<dbReference type="Pfam" id="PF13181">
    <property type="entry name" value="TPR_8"/>
    <property type="match status" value="1"/>
</dbReference>
<evidence type="ECO:0000256" key="2">
    <source>
        <dbReference type="ARBA" id="ARBA00022803"/>
    </source>
</evidence>
<comment type="caution">
    <text evidence="5">The sequence shown here is derived from an EMBL/GenBank/DDBJ whole genome shotgun (WGS) entry which is preliminary data.</text>
</comment>
<dbReference type="InterPro" id="IPR011990">
    <property type="entry name" value="TPR-like_helical_dom_sf"/>
</dbReference>
<sequence>MAELENQSLFAELLYSGVASLKSHPDYKTKRKKRELQSSGQHFSESYIDKIANQLGISPNTLKSWIGQMGHKYVPSRIEDGKLFAILWLILKHSDMQVSWFIDILKTTSIPVLDPPSPPWIKACMTKAKLQLDNQTFGSPDESDIEWLVNRMFDQETLPAADSEPSASNIGINLLLHHAAHNLPTRWANIFVGRRMKLELLNKWMHSASPMCLITGWGGMGKSTLILESAYACLGEARGEAARIGSYWPRFASIIWVSADLKGMSFNYFLDTIAYQLGRVELLGHAINEKQFIVRNALATSSLNGQILIIVDNIDASNLDILSFLSNLPQKVKVILTSREHEQQLYQQSSRDLFVIQVDGLDKEDALHYLAQETQYHLSTTHDESKKKHLAGVLGSDQDTLMELVEVTAGNPKALALSIAYIADDAVPLEILIEEIRSASYSLTSIFDYLFGHTWNRCLEDVQKVWMVLSFFHTPPDEYSLAAAAGLDRRRFHLAIDQMRAYTLIATERFESGLYYRAHQTVIAYGEQKLQENQPFRIEAENRWGSYYIAFVDRQLQHEELTHPYWKCLPGADLTLVKKEWPNLFKLLQWTVERKHPAVLIELMLRLSHFLSRVSLPLRIEYGLKAAAAASEEQQWLLETLFRIDTIGWACFELGDMELGLQQIHRSLAILEEKQHDVVPSQKTEYHDLLSLAYQSIARYYVAKNDIGHASEYIRQTLSIEASPVIFHRTLLIQGNIAMLEEKYELASEVLEEAHRVSAIYGGEMSIESFYFLGVAYLNCRQFEKAENAFNQLLYYEHNANQIELIYYQFAKAQLLCSKGKITEAVQQLQQTLSRIDSWEQGIRIRREVENLHNKLLSSTALDNQA</sequence>
<dbReference type="EMBL" id="JBHLVF010000047">
    <property type="protein sequence ID" value="MFC0396250.1"/>
    <property type="molecule type" value="Genomic_DNA"/>
</dbReference>
<dbReference type="SUPFAM" id="SSF52540">
    <property type="entry name" value="P-loop containing nucleoside triphosphate hydrolases"/>
    <property type="match status" value="1"/>
</dbReference>
<dbReference type="Proteomes" id="UP001589818">
    <property type="component" value="Unassembled WGS sequence"/>
</dbReference>
<dbReference type="InterPro" id="IPR027417">
    <property type="entry name" value="P-loop_NTPase"/>
</dbReference>
<keyword evidence="6" id="KW-1185">Reference proteome</keyword>
<evidence type="ECO:0000259" key="4">
    <source>
        <dbReference type="Pfam" id="PF00931"/>
    </source>
</evidence>
<dbReference type="Pfam" id="PF00931">
    <property type="entry name" value="NB-ARC"/>
    <property type="match status" value="1"/>
</dbReference>
<evidence type="ECO:0000313" key="5">
    <source>
        <dbReference type="EMBL" id="MFC0396250.1"/>
    </source>
</evidence>
<dbReference type="RefSeq" id="WP_204816903.1">
    <property type="nucleotide sequence ID" value="NZ_JANHOF010000002.1"/>
</dbReference>
<proteinExistence type="predicted"/>
<evidence type="ECO:0000256" key="3">
    <source>
        <dbReference type="PROSITE-ProRule" id="PRU00339"/>
    </source>
</evidence>
<dbReference type="PANTHER" id="PTHR10271">
    <property type="entry name" value="INTERFERON-INDUCED PROTEIN WITH TETRATRICOPEPTIDE REPEATS"/>
    <property type="match status" value="1"/>
</dbReference>
<dbReference type="Gene3D" id="1.25.40.10">
    <property type="entry name" value="Tetratricopeptide repeat domain"/>
    <property type="match status" value="1"/>
</dbReference>
<organism evidence="5 6">
    <name type="scientific">Paenibacillus mendelii</name>
    <dbReference type="NCBI Taxonomy" id="206163"/>
    <lineage>
        <taxon>Bacteria</taxon>
        <taxon>Bacillati</taxon>
        <taxon>Bacillota</taxon>
        <taxon>Bacilli</taxon>
        <taxon>Bacillales</taxon>
        <taxon>Paenibacillaceae</taxon>
        <taxon>Paenibacillus</taxon>
    </lineage>
</organism>
<evidence type="ECO:0000313" key="6">
    <source>
        <dbReference type="Proteomes" id="UP001589818"/>
    </source>
</evidence>